<sequence length="90" mass="10656">MEIIYFPQAEKNKNEIIDKNYYHRLIIEGLEKAILINPKIIVSAYKFAVKDKKYTLLFRSCPSNKENYLIALYFIVVNNNIYIVDAIHDK</sequence>
<reference evidence="1 2" key="1">
    <citation type="journal article" date="2019" name="Anaerobe">
        <title>Brachyspira catarrhinii sp. nov., an anaerobic intestinal spirochaete isolated from vervet monkeys may have been misidentified as Brachyspira aalborgi in previous studies.</title>
        <authorList>
            <person name="Phillips N.D."/>
            <person name="La T."/>
            <person name="Hampson D.J."/>
        </authorList>
    </citation>
    <scope>NUCLEOTIDE SEQUENCE [LARGE SCALE GENOMIC DNA]</scope>
    <source>
        <strain evidence="1 2">Z12</strain>
    </source>
</reference>
<dbReference type="RefSeq" id="WP_137997391.1">
    <property type="nucleotide sequence ID" value="NZ_SJDU01000021.1"/>
</dbReference>
<evidence type="ECO:0000313" key="2">
    <source>
        <dbReference type="Proteomes" id="UP000310168"/>
    </source>
</evidence>
<organism evidence="1 2">
    <name type="scientific">Brachyspira catarrhinii</name>
    <dbReference type="NCBI Taxonomy" id="2528966"/>
    <lineage>
        <taxon>Bacteria</taxon>
        <taxon>Pseudomonadati</taxon>
        <taxon>Spirochaetota</taxon>
        <taxon>Spirochaetia</taxon>
        <taxon>Brachyspirales</taxon>
        <taxon>Brachyspiraceae</taxon>
        <taxon>Brachyspira</taxon>
    </lineage>
</organism>
<proteinExistence type="predicted"/>
<keyword evidence="2" id="KW-1185">Reference proteome</keyword>
<comment type="caution">
    <text evidence="1">The sequence shown here is derived from an EMBL/GenBank/DDBJ whole genome shotgun (WGS) entry which is preliminary data.</text>
</comment>
<name>A0ABY2TTG4_9SPIR</name>
<evidence type="ECO:0000313" key="1">
    <source>
        <dbReference type="EMBL" id="TKZ36152.1"/>
    </source>
</evidence>
<accession>A0ABY2TTG4</accession>
<protein>
    <submittedName>
        <fullName evidence="1">Uncharacterized protein</fullName>
    </submittedName>
</protein>
<gene>
    <name evidence="1" type="ORF">EZH24_01610</name>
</gene>
<dbReference type="EMBL" id="SJDU01000021">
    <property type="protein sequence ID" value="TKZ36152.1"/>
    <property type="molecule type" value="Genomic_DNA"/>
</dbReference>
<dbReference type="Proteomes" id="UP000310168">
    <property type="component" value="Unassembled WGS sequence"/>
</dbReference>